<feature type="region of interest" description="Disordered" evidence="1">
    <location>
        <begin position="1"/>
        <end position="58"/>
    </location>
</feature>
<protein>
    <submittedName>
        <fullName evidence="2">Uncharacterized protein</fullName>
    </submittedName>
</protein>
<proteinExistence type="predicted"/>
<feature type="compositionally biased region" description="Low complexity" evidence="1">
    <location>
        <begin position="49"/>
        <end position="58"/>
    </location>
</feature>
<reference evidence="2 3" key="1">
    <citation type="journal article" date="2019" name="Sci. Rep.">
        <title>Orb-weaving spider Araneus ventricosus genome elucidates the spidroin gene catalogue.</title>
        <authorList>
            <person name="Kono N."/>
            <person name="Nakamura H."/>
            <person name="Ohtoshi R."/>
            <person name="Moran D.A.P."/>
            <person name="Shinohara A."/>
            <person name="Yoshida Y."/>
            <person name="Fujiwara M."/>
            <person name="Mori M."/>
            <person name="Tomita M."/>
            <person name="Arakawa K."/>
        </authorList>
    </citation>
    <scope>NUCLEOTIDE SEQUENCE [LARGE SCALE GENOMIC DNA]</scope>
</reference>
<dbReference type="Proteomes" id="UP000499080">
    <property type="component" value="Unassembled WGS sequence"/>
</dbReference>
<evidence type="ECO:0000313" key="2">
    <source>
        <dbReference type="EMBL" id="GBM22189.1"/>
    </source>
</evidence>
<sequence length="93" mass="10117">MPPITVHKYEPRTTRGLPSHTPWEQGFMAFRSPTVPNFSPPPSSEREPSSAPISSSGRESSFCKLTASLQCKGGGAICHGELVANAFCKRGWR</sequence>
<evidence type="ECO:0000313" key="3">
    <source>
        <dbReference type="Proteomes" id="UP000499080"/>
    </source>
</evidence>
<keyword evidence="3" id="KW-1185">Reference proteome</keyword>
<name>A0A4Y2E1K2_ARAVE</name>
<comment type="caution">
    <text evidence="2">The sequence shown here is derived from an EMBL/GenBank/DDBJ whole genome shotgun (WGS) entry which is preliminary data.</text>
</comment>
<organism evidence="2 3">
    <name type="scientific">Araneus ventricosus</name>
    <name type="common">Orbweaver spider</name>
    <name type="synonym">Epeira ventricosa</name>
    <dbReference type="NCBI Taxonomy" id="182803"/>
    <lineage>
        <taxon>Eukaryota</taxon>
        <taxon>Metazoa</taxon>
        <taxon>Ecdysozoa</taxon>
        <taxon>Arthropoda</taxon>
        <taxon>Chelicerata</taxon>
        <taxon>Arachnida</taxon>
        <taxon>Araneae</taxon>
        <taxon>Araneomorphae</taxon>
        <taxon>Entelegynae</taxon>
        <taxon>Araneoidea</taxon>
        <taxon>Araneidae</taxon>
        <taxon>Araneus</taxon>
    </lineage>
</organism>
<evidence type="ECO:0000256" key="1">
    <source>
        <dbReference type="SAM" id="MobiDB-lite"/>
    </source>
</evidence>
<dbReference type="EMBL" id="BGPR01091161">
    <property type="protein sequence ID" value="GBM22189.1"/>
    <property type="molecule type" value="Genomic_DNA"/>
</dbReference>
<accession>A0A4Y2E1K2</accession>
<dbReference type="AlphaFoldDB" id="A0A4Y2E1K2"/>
<gene>
    <name evidence="2" type="ORF">AVEN_236819_1</name>
</gene>